<dbReference type="SUPFAM" id="SSF52309">
    <property type="entry name" value="N-(deoxy)ribosyltransferase-like"/>
    <property type="match status" value="1"/>
</dbReference>
<name>A0A1F8DS57_9BACT</name>
<proteinExistence type="predicted"/>
<dbReference type="STRING" id="1802557.A3A20_00930"/>
<sequence length="146" mass="16963">MAKVYLIGSLRNPEVPKVANKIRELGFEVFDDWHAAGPEADDKWRDYEKLRGRTYRDALEGFAAEHVYQFDLRHLDSSDITILYLPAGKSGHLELGYAIGKGKKGYILLDDPERWDVMYKFAHGVFHNFEELIEEMRKVKNEFIQG</sequence>
<dbReference type="AlphaFoldDB" id="A0A1F8DS57"/>
<evidence type="ECO:0000313" key="2">
    <source>
        <dbReference type="Proteomes" id="UP000178946"/>
    </source>
</evidence>
<protein>
    <recommendedName>
        <fullName evidence="3">Nucleoside 2-deoxyribosyltransferase</fullName>
    </recommendedName>
</protein>
<dbReference type="Gene3D" id="3.40.50.450">
    <property type="match status" value="1"/>
</dbReference>
<evidence type="ECO:0008006" key="3">
    <source>
        <dbReference type="Google" id="ProtNLM"/>
    </source>
</evidence>
<dbReference type="EMBL" id="MGIR01000010">
    <property type="protein sequence ID" value="OGM90655.1"/>
    <property type="molecule type" value="Genomic_DNA"/>
</dbReference>
<gene>
    <name evidence="1" type="ORF">A3A20_00930</name>
</gene>
<comment type="caution">
    <text evidence="1">The sequence shown here is derived from an EMBL/GenBank/DDBJ whole genome shotgun (WGS) entry which is preliminary data.</text>
</comment>
<accession>A0A1F8DS57</accession>
<dbReference type="Proteomes" id="UP000178946">
    <property type="component" value="Unassembled WGS sequence"/>
</dbReference>
<organism evidence="1 2">
    <name type="scientific">Candidatus Wolfebacteria bacterium RIFCSPLOWO2_01_FULL_45_19</name>
    <dbReference type="NCBI Taxonomy" id="1802557"/>
    <lineage>
        <taxon>Bacteria</taxon>
        <taxon>Candidatus Wolfeibacteriota</taxon>
    </lineage>
</organism>
<reference evidence="1 2" key="1">
    <citation type="journal article" date="2016" name="Nat. Commun.">
        <title>Thousands of microbial genomes shed light on interconnected biogeochemical processes in an aquifer system.</title>
        <authorList>
            <person name="Anantharaman K."/>
            <person name="Brown C.T."/>
            <person name="Hug L.A."/>
            <person name="Sharon I."/>
            <person name="Castelle C.J."/>
            <person name="Probst A.J."/>
            <person name="Thomas B.C."/>
            <person name="Singh A."/>
            <person name="Wilkins M.J."/>
            <person name="Karaoz U."/>
            <person name="Brodie E.L."/>
            <person name="Williams K.H."/>
            <person name="Hubbard S.S."/>
            <person name="Banfield J.F."/>
        </authorList>
    </citation>
    <scope>NUCLEOTIDE SEQUENCE [LARGE SCALE GENOMIC DNA]</scope>
</reference>
<evidence type="ECO:0000313" key="1">
    <source>
        <dbReference type="EMBL" id="OGM90655.1"/>
    </source>
</evidence>